<organism evidence="2 3">
    <name type="scientific">Succinivibrio dextrinosolvens DSM 3072</name>
    <dbReference type="NCBI Taxonomy" id="1123324"/>
    <lineage>
        <taxon>Bacteria</taxon>
        <taxon>Pseudomonadati</taxon>
        <taxon>Pseudomonadota</taxon>
        <taxon>Gammaproteobacteria</taxon>
        <taxon>Aeromonadales</taxon>
        <taxon>Succinivibrionaceae</taxon>
        <taxon>Succinivibrio</taxon>
    </lineage>
</organism>
<evidence type="ECO:0000256" key="1">
    <source>
        <dbReference type="SAM" id="MobiDB-lite"/>
    </source>
</evidence>
<sequence length="96" mass="10460">MSDSLNNVGLRSGVGLFQPEGDNIVVNNQSKNNQQHLDSVNVKQVNSQNQPDPGLNSYLNGNSNSSFVPGRGQANIFAKGMRLFPVRTGIFLMQKI</sequence>
<feature type="compositionally biased region" description="Low complexity" evidence="1">
    <location>
        <begin position="54"/>
        <end position="64"/>
    </location>
</feature>
<reference evidence="3" key="1">
    <citation type="submission" date="2017-02" db="EMBL/GenBank/DDBJ databases">
        <authorList>
            <person name="Varghese N."/>
            <person name="Submissions S."/>
        </authorList>
    </citation>
    <scope>NUCLEOTIDE SEQUENCE [LARGE SCALE GENOMIC DNA]</scope>
    <source>
        <strain evidence="3">DSM 3072</strain>
    </source>
</reference>
<feature type="region of interest" description="Disordered" evidence="1">
    <location>
        <begin position="1"/>
        <end position="64"/>
    </location>
</feature>
<evidence type="ECO:0000313" key="3">
    <source>
        <dbReference type="Proteomes" id="UP000242432"/>
    </source>
</evidence>
<accession>A0A1T4V2B0</accession>
<name>A0A1T4V2B0_9GAMM</name>
<dbReference type="EMBL" id="FUXX01000006">
    <property type="protein sequence ID" value="SKA59085.1"/>
    <property type="molecule type" value="Genomic_DNA"/>
</dbReference>
<keyword evidence="3" id="KW-1185">Reference proteome</keyword>
<feature type="compositionally biased region" description="Polar residues" evidence="1">
    <location>
        <begin position="25"/>
        <end position="51"/>
    </location>
</feature>
<evidence type="ECO:0000313" key="2">
    <source>
        <dbReference type="EMBL" id="SKA59085.1"/>
    </source>
</evidence>
<protein>
    <submittedName>
        <fullName evidence="2">Uncharacterized protein</fullName>
    </submittedName>
</protein>
<dbReference type="Proteomes" id="UP000242432">
    <property type="component" value="Unassembled WGS sequence"/>
</dbReference>
<proteinExistence type="predicted"/>
<dbReference type="RefSeq" id="WP_078928167.1">
    <property type="nucleotide sequence ID" value="NZ_FUXX01000006.1"/>
</dbReference>
<dbReference type="AlphaFoldDB" id="A0A1T4V2B0"/>
<gene>
    <name evidence="2" type="ORF">SAMN02745213_00598</name>
</gene>